<dbReference type="InterPro" id="IPR039212">
    <property type="entry name" value="RBFA_mitochondrial"/>
</dbReference>
<dbReference type="InterPro" id="IPR023799">
    <property type="entry name" value="RbfA_dom_sf"/>
</dbReference>
<accession>A0AAV4N9N6</accession>
<dbReference type="GO" id="GO:0006364">
    <property type="term" value="P:rRNA processing"/>
    <property type="evidence" value="ECO:0007669"/>
    <property type="project" value="InterPro"/>
</dbReference>
<reference evidence="2 3" key="1">
    <citation type="submission" date="2021-06" db="EMBL/GenBank/DDBJ databases">
        <title>Caerostris darwini draft genome.</title>
        <authorList>
            <person name="Kono N."/>
            <person name="Arakawa K."/>
        </authorList>
    </citation>
    <scope>NUCLEOTIDE SEQUENCE [LARGE SCALE GENOMIC DNA]</scope>
</reference>
<evidence type="ECO:0008006" key="4">
    <source>
        <dbReference type="Google" id="ProtNLM"/>
    </source>
</evidence>
<dbReference type="EMBL" id="BPLQ01001276">
    <property type="protein sequence ID" value="GIX80202.1"/>
    <property type="molecule type" value="Genomic_DNA"/>
</dbReference>
<dbReference type="Proteomes" id="UP001054837">
    <property type="component" value="Unassembled WGS sequence"/>
</dbReference>
<evidence type="ECO:0000313" key="2">
    <source>
        <dbReference type="EMBL" id="GIX80202.1"/>
    </source>
</evidence>
<evidence type="ECO:0000313" key="3">
    <source>
        <dbReference type="Proteomes" id="UP001054837"/>
    </source>
</evidence>
<protein>
    <recommendedName>
        <fullName evidence="4">Ribosome-binding factor A</fullName>
    </recommendedName>
</protein>
<dbReference type="InterPro" id="IPR000238">
    <property type="entry name" value="RbfA"/>
</dbReference>
<dbReference type="AlphaFoldDB" id="A0AAV4N9N6"/>
<dbReference type="PANTHER" id="PTHR14725:SF0">
    <property type="entry name" value="RIBOSOME-BINDING FACTOR A, MITOCHONDRIAL-RELATED"/>
    <property type="match status" value="1"/>
</dbReference>
<dbReference type="Pfam" id="PF02033">
    <property type="entry name" value="RBFA"/>
    <property type="match status" value="1"/>
</dbReference>
<evidence type="ECO:0000256" key="1">
    <source>
        <dbReference type="SAM" id="MobiDB-lite"/>
    </source>
</evidence>
<dbReference type="PANTHER" id="PTHR14725">
    <property type="entry name" value="RIBOSOME-BINDING FACTOR A, MITOCHONDRIAL-RELATED"/>
    <property type="match status" value="1"/>
</dbReference>
<gene>
    <name evidence="2" type="primary">AVEN_137901_1</name>
    <name evidence="2" type="ORF">CDAR_610181</name>
</gene>
<sequence>MLKDRDKRKNWHFEILQNNAKSKNVFEKVHKPHKRQSVLNSLFIRNISDVLSTGDVSPEVLGHGIEITCVKVSPCCKILNVYWQIPVGKFSDHESIATALNMNAHKIRAELVSRNVMGRVPQIFFIRDTTNAYLAAFEKALEEVEKEIIDDKNPGVVPDDSFYSKKKIFVFKNSKQENQKENSVQTSESVADTYPTKNANVKSTAPMRPSDMKSDVFGLKHDTLMKKVHALKTKKPEKSNVIVSSIEWDESGDLFCKIPGTSLHSDSDRDDLLKKFKVERKKLMREKRSTQKNQKESILFDSQVEYDEPEQTIAEDYIEEETPEKF</sequence>
<comment type="caution">
    <text evidence="2">The sequence shown here is derived from an EMBL/GenBank/DDBJ whole genome shotgun (WGS) entry which is preliminary data.</text>
</comment>
<feature type="compositionally biased region" description="Basic and acidic residues" evidence="1">
    <location>
        <begin position="286"/>
        <end position="295"/>
    </location>
</feature>
<dbReference type="Gene3D" id="3.30.300.20">
    <property type="match status" value="1"/>
</dbReference>
<proteinExistence type="predicted"/>
<name>A0AAV4N9N6_9ARAC</name>
<dbReference type="InterPro" id="IPR015946">
    <property type="entry name" value="KH_dom-like_a/b"/>
</dbReference>
<organism evidence="2 3">
    <name type="scientific">Caerostris darwini</name>
    <dbReference type="NCBI Taxonomy" id="1538125"/>
    <lineage>
        <taxon>Eukaryota</taxon>
        <taxon>Metazoa</taxon>
        <taxon>Ecdysozoa</taxon>
        <taxon>Arthropoda</taxon>
        <taxon>Chelicerata</taxon>
        <taxon>Arachnida</taxon>
        <taxon>Araneae</taxon>
        <taxon>Araneomorphae</taxon>
        <taxon>Entelegynae</taxon>
        <taxon>Araneoidea</taxon>
        <taxon>Araneidae</taxon>
        <taxon>Caerostris</taxon>
    </lineage>
</organism>
<dbReference type="SUPFAM" id="SSF89919">
    <property type="entry name" value="Ribosome-binding factor A, RbfA"/>
    <property type="match status" value="1"/>
</dbReference>
<feature type="compositionally biased region" description="Acidic residues" evidence="1">
    <location>
        <begin position="316"/>
        <end position="326"/>
    </location>
</feature>
<feature type="region of interest" description="Disordered" evidence="1">
    <location>
        <begin position="284"/>
        <end position="326"/>
    </location>
</feature>
<keyword evidence="3" id="KW-1185">Reference proteome</keyword>